<organism evidence="5">
    <name type="scientific">Haemonchus placei</name>
    <name type="common">Barber's pole worm</name>
    <dbReference type="NCBI Taxonomy" id="6290"/>
    <lineage>
        <taxon>Eukaryota</taxon>
        <taxon>Metazoa</taxon>
        <taxon>Ecdysozoa</taxon>
        <taxon>Nematoda</taxon>
        <taxon>Chromadorea</taxon>
        <taxon>Rhabditida</taxon>
        <taxon>Rhabditina</taxon>
        <taxon>Rhabditomorpha</taxon>
        <taxon>Strongyloidea</taxon>
        <taxon>Trichostrongylidae</taxon>
        <taxon>Haemonchus</taxon>
    </lineage>
</organism>
<dbReference type="Gene3D" id="1.10.3480.20">
    <property type="match status" value="1"/>
</dbReference>
<name>A0A158QLA4_HAEPC</name>
<dbReference type="GO" id="GO:0006508">
    <property type="term" value="P:proteolysis"/>
    <property type="evidence" value="ECO:0007669"/>
    <property type="project" value="TreeGrafter"/>
</dbReference>
<dbReference type="Pfam" id="PF11838">
    <property type="entry name" value="ERAP1_C"/>
    <property type="match status" value="1"/>
</dbReference>
<gene>
    <name evidence="3" type="ORF">HPLM_LOCUS6098</name>
</gene>
<protein>
    <submittedName>
        <fullName evidence="5">ERAP1_C domain-containing protein</fullName>
    </submittedName>
</protein>
<dbReference type="OrthoDB" id="5855716at2759"/>
<dbReference type="EMBL" id="UZAF01016438">
    <property type="protein sequence ID" value="VDO27977.1"/>
    <property type="molecule type" value="Genomic_DNA"/>
</dbReference>
<sequence>MQAAAGQTYCEREENEPLYIPANTSATTIVVNAERYGFYRQNYDENGWRKIIKRLNHNYEIFSPRTRNAIISDAFAAATIGRLDYTVVLDLIGYLERERQSTVDDNWRILCSRCS</sequence>
<dbReference type="InterPro" id="IPR024571">
    <property type="entry name" value="ERAP1-like_C_dom"/>
</dbReference>
<dbReference type="GO" id="GO:0016020">
    <property type="term" value="C:membrane"/>
    <property type="evidence" value="ECO:0007669"/>
    <property type="project" value="TreeGrafter"/>
</dbReference>
<dbReference type="PANTHER" id="PTHR11533:SF299">
    <property type="entry name" value="AMINOPEPTIDASE"/>
    <property type="match status" value="1"/>
</dbReference>
<evidence type="ECO:0000313" key="4">
    <source>
        <dbReference type="Proteomes" id="UP000268014"/>
    </source>
</evidence>
<evidence type="ECO:0000256" key="1">
    <source>
        <dbReference type="ARBA" id="ARBA00010136"/>
    </source>
</evidence>
<dbReference type="GO" id="GO:0043171">
    <property type="term" value="P:peptide catabolic process"/>
    <property type="evidence" value="ECO:0007669"/>
    <property type="project" value="TreeGrafter"/>
</dbReference>
<evidence type="ECO:0000313" key="5">
    <source>
        <dbReference type="WBParaSite" id="HPLM_0000610601-mRNA-1"/>
    </source>
</evidence>
<comment type="similarity">
    <text evidence="1">Belongs to the peptidase M1 family.</text>
</comment>
<dbReference type="Proteomes" id="UP000268014">
    <property type="component" value="Unassembled WGS sequence"/>
</dbReference>
<evidence type="ECO:0000313" key="3">
    <source>
        <dbReference type="EMBL" id="VDO27977.1"/>
    </source>
</evidence>
<dbReference type="OMA" id="YCEREEN"/>
<dbReference type="InterPro" id="IPR050344">
    <property type="entry name" value="Peptidase_M1_aminopeptidases"/>
</dbReference>
<reference evidence="3 4" key="2">
    <citation type="submission" date="2018-11" db="EMBL/GenBank/DDBJ databases">
        <authorList>
            <consortium name="Pathogen Informatics"/>
        </authorList>
    </citation>
    <scope>NUCLEOTIDE SEQUENCE [LARGE SCALE GENOMIC DNA]</scope>
    <source>
        <strain evidence="3 4">MHpl1</strain>
    </source>
</reference>
<accession>A0A158QLA4</accession>
<feature type="domain" description="ERAP1-like C-terminal" evidence="2">
    <location>
        <begin position="29"/>
        <end position="103"/>
    </location>
</feature>
<dbReference type="WBParaSite" id="HPLM_0000610601-mRNA-1">
    <property type="protein sequence ID" value="HPLM_0000610601-mRNA-1"/>
    <property type="gene ID" value="HPLM_0000610601"/>
</dbReference>
<dbReference type="GO" id="GO:0070006">
    <property type="term" value="F:metalloaminopeptidase activity"/>
    <property type="evidence" value="ECO:0007669"/>
    <property type="project" value="TreeGrafter"/>
</dbReference>
<proteinExistence type="inferred from homology"/>
<dbReference type="GO" id="GO:0042277">
    <property type="term" value="F:peptide binding"/>
    <property type="evidence" value="ECO:0007669"/>
    <property type="project" value="TreeGrafter"/>
</dbReference>
<dbReference type="STRING" id="6290.A0A158QLA4"/>
<dbReference type="GO" id="GO:0005737">
    <property type="term" value="C:cytoplasm"/>
    <property type="evidence" value="ECO:0007669"/>
    <property type="project" value="TreeGrafter"/>
</dbReference>
<keyword evidence="4" id="KW-1185">Reference proteome</keyword>
<dbReference type="GO" id="GO:0008270">
    <property type="term" value="F:zinc ion binding"/>
    <property type="evidence" value="ECO:0007669"/>
    <property type="project" value="TreeGrafter"/>
</dbReference>
<dbReference type="AlphaFoldDB" id="A0A158QLA4"/>
<dbReference type="GO" id="GO:0005615">
    <property type="term" value="C:extracellular space"/>
    <property type="evidence" value="ECO:0007669"/>
    <property type="project" value="TreeGrafter"/>
</dbReference>
<evidence type="ECO:0000259" key="2">
    <source>
        <dbReference type="Pfam" id="PF11838"/>
    </source>
</evidence>
<reference evidence="5" key="1">
    <citation type="submission" date="2016-04" db="UniProtKB">
        <authorList>
            <consortium name="WormBaseParasite"/>
        </authorList>
    </citation>
    <scope>IDENTIFICATION</scope>
</reference>
<dbReference type="PANTHER" id="PTHR11533">
    <property type="entry name" value="PROTEASE M1 ZINC METALLOPROTEASE"/>
    <property type="match status" value="1"/>
</dbReference>